<dbReference type="PANTHER" id="PTHR31683:SF18">
    <property type="entry name" value="PECTATE LYASE 21-RELATED"/>
    <property type="match status" value="1"/>
</dbReference>
<proteinExistence type="inferred from homology"/>
<keyword evidence="2" id="KW-0624">Polysaccharide degradation</keyword>
<gene>
    <name evidence="6" type="primary">pel1D</name>
    <name evidence="6" type="ordered locus">CJA_0042</name>
</gene>
<dbReference type="GO" id="GO:0000272">
    <property type="term" value="P:polysaccharide catabolic process"/>
    <property type="evidence" value="ECO:0007669"/>
    <property type="project" value="UniProtKB-KW"/>
</dbReference>
<organism evidence="6 7">
    <name type="scientific">Cellvibrio japonicus (strain Ueda107)</name>
    <name type="common">Pseudomonas fluorescens subsp. cellulosa</name>
    <dbReference type="NCBI Taxonomy" id="498211"/>
    <lineage>
        <taxon>Bacteria</taxon>
        <taxon>Pseudomonadati</taxon>
        <taxon>Pseudomonadota</taxon>
        <taxon>Gammaproteobacteria</taxon>
        <taxon>Cellvibrionales</taxon>
        <taxon>Cellvibrionaceae</taxon>
        <taxon>Cellvibrio</taxon>
    </lineage>
</organism>
<feature type="compositionally biased region" description="Low complexity" evidence="3">
    <location>
        <begin position="399"/>
        <end position="416"/>
    </location>
</feature>
<keyword evidence="4" id="KW-0732">Signal</keyword>
<keyword evidence="1 2" id="KW-0456">Lyase</keyword>
<keyword evidence="2" id="KW-0964">Secreted</keyword>
<dbReference type="RefSeq" id="WP_012485726.1">
    <property type="nucleotide sequence ID" value="NC_010995.1"/>
</dbReference>
<sequence>MKIYPLLTAGLVCSLVACGGGSSGSGNQSSSVVSSSVVSVASSQPSSVVVSSSSSVIVEPSSSSQSSDVVSSVESSSSESSVAESSESSVAESSESSQGGTESSASSESSSEASSSVAESSVSSSEQSSAESSESSSSETSSEASSSAEALNWNVYSADYHPATNGSVTLAGGEIAEFTAGGNGDYFVDQFDGTVVLDTSSVGTDTTSATFYNVVNAEGVYPKYFTLVAGVKGNADSLRVLELEVAMADEAQIGSRLKAILRNDGSNKGVQLETANNGSSVNSYNVNDMDKFAIYQIAITLTSSTNGSVNVYRNGVLMPGLSLDNVTMRATSAASDNFVRFGEVSGSAAYKSTVDWVIWTNQAAYSPLALDGLLPAGLGCVYGYGSSDQLETCENPPVSGGSSSSSGGANSSAASSIDHGTAEIRPAKIEGFAAYANVTGGAGGPVITVTTGTELNAALCGVRNGNRTAPVIIMVDGTINHSNTTSQGCDTQNDVIEIKNTSNISIIGVGTNALFDEIGIHVRSASNIIIQNVHIRNVKKSGSPTSNGGDAIGMETNVDRVWIDHNWLEASGGEKDGYDSLLDMKAGVTNVTVSYNIFNDSSRAGLIGSSDSDNKNNNITFHHNWYRNIEQRTPLIRHSLVHIYNNYWSTENRSAMIHGINSRMNAKALVESNYFYNVNNPLLASNDSKVAGCWQTNNDNTLVNHIYSRSVTNGALVIPEIIDGQMQSTCEVTVPYTVDMDPAVNVPAIVMTNAGVGIISTEVGSSSSSSSSSSVSSQTSSSGTSSSSPSAGTGVLVNEEFGVDKATLFSATYKAISTDSSAALYFVTGGNSGITVVNDQLSIVGGRFTIGHRPPRTATTASDLSANGDFDLTSPYRISFTVVSASGAGKVQVYVDNNTTSQGNSLHSNDSKVYEVVANTLTAGQVVEITPSSIGTSTSFIAIRAESSATIVIDDLKLEYID</sequence>
<evidence type="ECO:0000313" key="7">
    <source>
        <dbReference type="Proteomes" id="UP000001036"/>
    </source>
</evidence>
<evidence type="ECO:0000256" key="4">
    <source>
        <dbReference type="SAM" id="SignalP"/>
    </source>
</evidence>
<evidence type="ECO:0000259" key="5">
    <source>
        <dbReference type="SMART" id="SM00656"/>
    </source>
</evidence>
<feature type="chain" id="PRO_5002794026" evidence="4">
    <location>
        <begin position="20"/>
        <end position="962"/>
    </location>
</feature>
<evidence type="ECO:0000256" key="1">
    <source>
        <dbReference type="ARBA" id="ARBA00023239"/>
    </source>
</evidence>
<feature type="signal peptide" evidence="4">
    <location>
        <begin position="1"/>
        <end position="19"/>
    </location>
</feature>
<dbReference type="Pfam" id="PF00544">
    <property type="entry name" value="Pectate_lyase_4"/>
    <property type="match status" value="1"/>
</dbReference>
<name>B3PFC6_CELJU</name>
<dbReference type="InterPro" id="IPR011050">
    <property type="entry name" value="Pectin_lyase_fold/virulence"/>
</dbReference>
<accession>B3PFC6</accession>
<feature type="region of interest" description="Disordered" evidence="3">
    <location>
        <begin position="764"/>
        <end position="792"/>
    </location>
</feature>
<dbReference type="EMBL" id="CP000934">
    <property type="protein sequence ID" value="ACE85280.1"/>
    <property type="molecule type" value="Genomic_DNA"/>
</dbReference>
<dbReference type="eggNOG" id="COG3866">
    <property type="taxonomic scope" value="Bacteria"/>
</dbReference>
<protein>
    <submittedName>
        <fullName evidence="6">Pectate lyase, putative, pel1D</fullName>
        <ecNumber evidence="6">4.2.2.2</ecNumber>
    </submittedName>
</protein>
<dbReference type="Proteomes" id="UP000001036">
    <property type="component" value="Chromosome"/>
</dbReference>
<evidence type="ECO:0000256" key="3">
    <source>
        <dbReference type="SAM" id="MobiDB-lite"/>
    </source>
</evidence>
<dbReference type="SUPFAM" id="SSF51126">
    <property type="entry name" value="Pectin lyase-like"/>
    <property type="match status" value="1"/>
</dbReference>
<dbReference type="InterPro" id="IPR045032">
    <property type="entry name" value="PEL"/>
</dbReference>
<keyword evidence="7" id="KW-1185">Reference proteome</keyword>
<evidence type="ECO:0000256" key="2">
    <source>
        <dbReference type="RuleBase" id="RU361173"/>
    </source>
</evidence>
<dbReference type="AlphaFoldDB" id="B3PFC6"/>
<reference evidence="6 7" key="1">
    <citation type="journal article" date="2008" name="J. Bacteriol.">
        <title>Insights into plant cell wall degradation from the genome sequence of the soil bacterium Cellvibrio japonicus.</title>
        <authorList>
            <person name="Deboy R.T."/>
            <person name="Mongodin E.F."/>
            <person name="Fouts D.E."/>
            <person name="Tailford L.E."/>
            <person name="Khouri H."/>
            <person name="Emerson J.B."/>
            <person name="Mohamoud Y."/>
            <person name="Watkins K."/>
            <person name="Henrissat B."/>
            <person name="Gilbert H.J."/>
            <person name="Nelson K.E."/>
        </authorList>
    </citation>
    <scope>NUCLEOTIDE SEQUENCE [LARGE SCALE GENOMIC DNA]</scope>
    <source>
        <strain evidence="6 7">Ueda107</strain>
    </source>
</reference>
<dbReference type="GO" id="GO:0005576">
    <property type="term" value="C:extracellular region"/>
    <property type="evidence" value="ECO:0007669"/>
    <property type="project" value="UniProtKB-SubCell"/>
</dbReference>
<dbReference type="OrthoDB" id="5592990at2"/>
<comment type="similarity">
    <text evidence="2">Belongs to the polysaccharide lyase 1 family.</text>
</comment>
<dbReference type="EC" id="4.2.2.2" evidence="6"/>
<dbReference type="PROSITE" id="PS51257">
    <property type="entry name" value="PROKAR_LIPOPROTEIN"/>
    <property type="match status" value="1"/>
</dbReference>
<comment type="subcellular location">
    <subcellularLocation>
        <location evidence="2">Secreted</location>
    </subcellularLocation>
</comment>
<dbReference type="STRING" id="498211.CJA_0042"/>
<feature type="domain" description="Pectate lyase" evidence="5">
    <location>
        <begin position="442"/>
        <end position="681"/>
    </location>
</feature>
<evidence type="ECO:0000313" key="6">
    <source>
        <dbReference type="EMBL" id="ACE85280.1"/>
    </source>
</evidence>
<dbReference type="HOGENOM" id="CLU_307313_0_0_6"/>
<dbReference type="Gene3D" id="2.160.20.10">
    <property type="entry name" value="Single-stranded right-handed beta-helix, Pectin lyase-like"/>
    <property type="match status" value="1"/>
</dbReference>
<dbReference type="SMART" id="SM00656">
    <property type="entry name" value="Amb_all"/>
    <property type="match status" value="1"/>
</dbReference>
<dbReference type="InterPro" id="IPR002022">
    <property type="entry name" value="Pec_lyase"/>
</dbReference>
<dbReference type="GO" id="GO:0030570">
    <property type="term" value="F:pectate lyase activity"/>
    <property type="evidence" value="ECO:0007669"/>
    <property type="project" value="UniProtKB-EC"/>
</dbReference>
<feature type="region of interest" description="Disordered" evidence="3">
    <location>
        <begin position="393"/>
        <end position="417"/>
    </location>
</feature>
<keyword evidence="2" id="KW-0119">Carbohydrate metabolism</keyword>
<dbReference type="PANTHER" id="PTHR31683">
    <property type="entry name" value="PECTATE LYASE 18-RELATED"/>
    <property type="match status" value="1"/>
</dbReference>
<dbReference type="InterPro" id="IPR012334">
    <property type="entry name" value="Pectin_lyas_fold"/>
</dbReference>
<feature type="region of interest" description="Disordered" evidence="3">
    <location>
        <begin position="43"/>
        <end position="144"/>
    </location>
</feature>
<dbReference type="KEGG" id="cja:CJA_0042"/>
<dbReference type="CAZy" id="PL1">
    <property type="family name" value="Polysaccharide Lyase Family 1"/>
</dbReference>